<keyword evidence="5 6" id="KW-0472">Membrane</keyword>
<dbReference type="PANTHER" id="PTHR43701">
    <property type="entry name" value="MEMBRANE TRANSPORTER PROTEIN MJ0441-RELATED"/>
    <property type="match status" value="1"/>
</dbReference>
<accession>A0ABN1L549</accession>
<evidence type="ECO:0000313" key="8">
    <source>
        <dbReference type="Proteomes" id="UP001500021"/>
    </source>
</evidence>
<keyword evidence="8" id="KW-1185">Reference proteome</keyword>
<dbReference type="PROSITE" id="PS51257">
    <property type="entry name" value="PROKAR_LIPOPROTEIN"/>
    <property type="match status" value="1"/>
</dbReference>
<evidence type="ECO:0000256" key="3">
    <source>
        <dbReference type="ARBA" id="ARBA00022692"/>
    </source>
</evidence>
<comment type="similarity">
    <text evidence="2 6">Belongs to the 4-toluene sulfonate uptake permease (TSUP) (TC 2.A.102) family.</text>
</comment>
<protein>
    <recommendedName>
        <fullName evidence="6">Probable membrane transporter protein</fullName>
    </recommendedName>
</protein>
<dbReference type="EMBL" id="BAAAFA010000003">
    <property type="protein sequence ID" value="GAA0813957.1"/>
    <property type="molecule type" value="Genomic_DNA"/>
</dbReference>
<evidence type="ECO:0000313" key="7">
    <source>
        <dbReference type="EMBL" id="GAA0813957.1"/>
    </source>
</evidence>
<evidence type="ECO:0000256" key="6">
    <source>
        <dbReference type="RuleBase" id="RU363041"/>
    </source>
</evidence>
<feature type="transmembrane region" description="Helical" evidence="6">
    <location>
        <begin position="176"/>
        <end position="209"/>
    </location>
</feature>
<dbReference type="InterPro" id="IPR002781">
    <property type="entry name" value="TM_pro_TauE-like"/>
</dbReference>
<dbReference type="Proteomes" id="UP001500021">
    <property type="component" value="Unassembled WGS sequence"/>
</dbReference>
<evidence type="ECO:0000256" key="5">
    <source>
        <dbReference type="ARBA" id="ARBA00023136"/>
    </source>
</evidence>
<evidence type="ECO:0000256" key="1">
    <source>
        <dbReference type="ARBA" id="ARBA00004141"/>
    </source>
</evidence>
<feature type="transmembrane region" description="Helical" evidence="6">
    <location>
        <begin position="117"/>
        <end position="137"/>
    </location>
</feature>
<feature type="transmembrane region" description="Helical" evidence="6">
    <location>
        <begin position="76"/>
        <end position="97"/>
    </location>
</feature>
<dbReference type="Pfam" id="PF01925">
    <property type="entry name" value="TauE"/>
    <property type="match status" value="1"/>
</dbReference>
<evidence type="ECO:0000256" key="2">
    <source>
        <dbReference type="ARBA" id="ARBA00009142"/>
    </source>
</evidence>
<reference evidence="7 8" key="1">
    <citation type="journal article" date="2019" name="Int. J. Syst. Evol. Microbiol.">
        <title>The Global Catalogue of Microorganisms (GCM) 10K type strain sequencing project: providing services to taxonomists for standard genome sequencing and annotation.</title>
        <authorList>
            <consortium name="The Broad Institute Genomics Platform"/>
            <consortium name="The Broad Institute Genome Sequencing Center for Infectious Disease"/>
            <person name="Wu L."/>
            <person name="Ma J."/>
        </authorList>
    </citation>
    <scope>NUCLEOTIDE SEQUENCE [LARGE SCALE GENOMIC DNA]</scope>
    <source>
        <strain evidence="7 8">JCM 15608</strain>
    </source>
</reference>
<dbReference type="PANTHER" id="PTHR43701:SF2">
    <property type="entry name" value="MEMBRANE TRANSPORTER PROTEIN YJNA-RELATED"/>
    <property type="match status" value="1"/>
</dbReference>
<sequence length="289" mass="31412">MIKASSTKFTKIKHGSFFVLCWALLLACAPHDISALLDYVGFSFLGFTGALFANSTGAGGGVVFIPMFNQLNFTDAQAIATSFAIQCFGMTAGAVTWWHHYKVEKTELRLWQGFKRIIAVVSIAAVVGLSSVFYFALPSPSSLHYSFSWFSLLLGLFIVATIYLIKPRKEQSQLQVFDYVFMIAIGLFGGAITAWLSVGVGEVLAIYLILRRFDISMAVASAVVVSAISVWAAIGQVHHDVYWQVVLFAGPGALLGGYFAKTLVGYLSAVKLKLFFAAWLLISGTVSLL</sequence>
<feature type="transmembrane region" description="Helical" evidence="6">
    <location>
        <begin position="143"/>
        <end position="164"/>
    </location>
</feature>
<organism evidence="7 8">
    <name type="scientific">Colwellia asteriadis</name>
    <dbReference type="NCBI Taxonomy" id="517723"/>
    <lineage>
        <taxon>Bacteria</taxon>
        <taxon>Pseudomonadati</taxon>
        <taxon>Pseudomonadota</taxon>
        <taxon>Gammaproteobacteria</taxon>
        <taxon>Alteromonadales</taxon>
        <taxon>Colwelliaceae</taxon>
        <taxon>Colwellia</taxon>
    </lineage>
</organism>
<keyword evidence="6" id="KW-1003">Cell membrane</keyword>
<dbReference type="RefSeq" id="WP_343815732.1">
    <property type="nucleotide sequence ID" value="NZ_BAAAFA010000003.1"/>
</dbReference>
<feature type="transmembrane region" description="Helical" evidence="6">
    <location>
        <begin position="241"/>
        <end position="260"/>
    </location>
</feature>
<keyword evidence="4 6" id="KW-1133">Transmembrane helix</keyword>
<evidence type="ECO:0000256" key="4">
    <source>
        <dbReference type="ARBA" id="ARBA00022989"/>
    </source>
</evidence>
<name>A0ABN1L549_9GAMM</name>
<proteinExistence type="inferred from homology"/>
<gene>
    <name evidence="7" type="ORF">GCM10009111_10060</name>
</gene>
<comment type="caution">
    <text evidence="7">The sequence shown here is derived from an EMBL/GenBank/DDBJ whole genome shotgun (WGS) entry which is preliminary data.</text>
</comment>
<feature type="transmembrane region" description="Helical" evidence="6">
    <location>
        <begin position="215"/>
        <end position="234"/>
    </location>
</feature>
<comment type="subcellular location">
    <subcellularLocation>
        <location evidence="6">Cell membrane</location>
        <topology evidence="6">Multi-pass membrane protein</topology>
    </subcellularLocation>
    <subcellularLocation>
        <location evidence="1">Membrane</location>
        <topology evidence="1">Multi-pass membrane protein</topology>
    </subcellularLocation>
</comment>
<keyword evidence="3 6" id="KW-0812">Transmembrane</keyword>
<dbReference type="InterPro" id="IPR051598">
    <property type="entry name" value="TSUP/Inactive_protease-like"/>
</dbReference>